<dbReference type="SMART" id="SM00481">
    <property type="entry name" value="POLIIIAc"/>
    <property type="match status" value="1"/>
</dbReference>
<dbReference type="InterPro" id="IPR016195">
    <property type="entry name" value="Pol/histidinol_Pase-like"/>
</dbReference>
<dbReference type="AlphaFoldDB" id="A0A926D3B3"/>
<name>A0A926D3B3_9FIRM</name>
<organism evidence="2 3">
    <name type="scientific">Gehongia tenuis</name>
    <dbReference type="NCBI Taxonomy" id="2763655"/>
    <lineage>
        <taxon>Bacteria</taxon>
        <taxon>Bacillati</taxon>
        <taxon>Bacillota</taxon>
        <taxon>Clostridia</taxon>
        <taxon>Christensenellales</taxon>
        <taxon>Christensenellaceae</taxon>
        <taxon>Gehongia</taxon>
    </lineage>
</organism>
<dbReference type="InterPro" id="IPR004013">
    <property type="entry name" value="PHP_dom"/>
</dbReference>
<comment type="caution">
    <text evidence="2">The sequence shown here is derived from an EMBL/GenBank/DDBJ whole genome shotgun (WGS) entry which is preliminary data.</text>
</comment>
<dbReference type="GO" id="GO:0035312">
    <property type="term" value="F:5'-3' DNA exonuclease activity"/>
    <property type="evidence" value="ECO:0007669"/>
    <property type="project" value="TreeGrafter"/>
</dbReference>
<dbReference type="InterPro" id="IPR003141">
    <property type="entry name" value="Pol/His_phosphatase_N"/>
</dbReference>
<dbReference type="InterPro" id="IPR052018">
    <property type="entry name" value="PHP_domain"/>
</dbReference>
<accession>A0A926D3B3</accession>
<dbReference type="CDD" id="cd07432">
    <property type="entry name" value="PHP_HisPPase"/>
    <property type="match status" value="1"/>
</dbReference>
<feature type="domain" description="Polymerase/histidinol phosphatase N-terminal" evidence="1">
    <location>
        <begin position="5"/>
        <end position="73"/>
    </location>
</feature>
<evidence type="ECO:0000313" key="2">
    <source>
        <dbReference type="EMBL" id="MBC8530737.1"/>
    </source>
</evidence>
<reference evidence="2" key="1">
    <citation type="submission" date="2020-08" db="EMBL/GenBank/DDBJ databases">
        <title>Genome public.</title>
        <authorList>
            <person name="Liu C."/>
            <person name="Sun Q."/>
        </authorList>
    </citation>
    <scope>NUCLEOTIDE SEQUENCE</scope>
    <source>
        <strain evidence="2">NSJ-53</strain>
    </source>
</reference>
<dbReference type="Gene3D" id="3.20.20.140">
    <property type="entry name" value="Metal-dependent hydrolases"/>
    <property type="match status" value="1"/>
</dbReference>
<protein>
    <submittedName>
        <fullName evidence="2">PHP domain-containing protein</fullName>
    </submittedName>
</protein>
<dbReference type="SUPFAM" id="SSF89550">
    <property type="entry name" value="PHP domain-like"/>
    <property type="match status" value="1"/>
</dbReference>
<dbReference type="PANTHER" id="PTHR42924">
    <property type="entry name" value="EXONUCLEASE"/>
    <property type="match status" value="1"/>
</dbReference>
<dbReference type="Proteomes" id="UP000623172">
    <property type="component" value="Unassembled WGS sequence"/>
</dbReference>
<dbReference type="PANTHER" id="PTHR42924:SF3">
    <property type="entry name" value="POLYMERASE_HISTIDINOL PHOSPHATASE N-TERMINAL DOMAIN-CONTAINING PROTEIN"/>
    <property type="match status" value="1"/>
</dbReference>
<gene>
    <name evidence="2" type="ORF">H8696_02625</name>
</gene>
<dbReference type="GO" id="GO:0004534">
    <property type="term" value="F:5'-3' RNA exonuclease activity"/>
    <property type="evidence" value="ECO:0007669"/>
    <property type="project" value="TreeGrafter"/>
</dbReference>
<sequence>MKLAVDLHIHSCLSPCGEDEMTPNNIVGMAALKGLGAIAVTDHNGYQNAAAVASVGSDMGLVVVPGMEVTDREEVHLLCYFPDVAALTAFGEIIQSHLPGIPNRPDYFGSQIIMNEMDEPMGTLDPLLIPGISLSMEEVYSLAREHGGVMVPAHINRGSHSILANLGFMPAFPPFPAVEAVKEGLPLPDLTDKLVLRSSDAHNLGAILEQEFFLEVEQPSAKGILDVLAKGLKK</sequence>
<evidence type="ECO:0000313" key="3">
    <source>
        <dbReference type="Proteomes" id="UP000623172"/>
    </source>
</evidence>
<dbReference type="EMBL" id="JACRSR010000001">
    <property type="protein sequence ID" value="MBC8530737.1"/>
    <property type="molecule type" value="Genomic_DNA"/>
</dbReference>
<proteinExistence type="predicted"/>
<evidence type="ECO:0000259" key="1">
    <source>
        <dbReference type="SMART" id="SM00481"/>
    </source>
</evidence>
<dbReference type="Pfam" id="PF02811">
    <property type="entry name" value="PHP"/>
    <property type="match status" value="1"/>
</dbReference>
<dbReference type="RefSeq" id="WP_249314707.1">
    <property type="nucleotide sequence ID" value="NZ_JACRSR010000001.1"/>
</dbReference>
<keyword evidence="3" id="KW-1185">Reference proteome</keyword>